<dbReference type="Proteomes" id="UP001281003">
    <property type="component" value="Unassembled WGS sequence"/>
</dbReference>
<protein>
    <submittedName>
        <fullName evidence="1">Uncharacterized protein</fullName>
    </submittedName>
</protein>
<evidence type="ECO:0000313" key="2">
    <source>
        <dbReference type="Proteomes" id="UP001281003"/>
    </source>
</evidence>
<accession>A0AAE0PCT5</accession>
<reference evidence="1" key="1">
    <citation type="journal article" date="2023" name="Mol. Phylogenet. Evol.">
        <title>Genome-scale phylogeny and comparative genomics of the fungal order Sordariales.</title>
        <authorList>
            <person name="Hensen N."/>
            <person name="Bonometti L."/>
            <person name="Westerberg I."/>
            <person name="Brannstrom I.O."/>
            <person name="Guillou S."/>
            <person name="Cros-Aarteil S."/>
            <person name="Calhoun S."/>
            <person name="Haridas S."/>
            <person name="Kuo A."/>
            <person name="Mondo S."/>
            <person name="Pangilinan J."/>
            <person name="Riley R."/>
            <person name="LaButti K."/>
            <person name="Andreopoulos B."/>
            <person name="Lipzen A."/>
            <person name="Chen C."/>
            <person name="Yan M."/>
            <person name="Daum C."/>
            <person name="Ng V."/>
            <person name="Clum A."/>
            <person name="Steindorff A."/>
            <person name="Ohm R.A."/>
            <person name="Martin F."/>
            <person name="Silar P."/>
            <person name="Natvig D.O."/>
            <person name="Lalanne C."/>
            <person name="Gautier V."/>
            <person name="Ament-Velasquez S.L."/>
            <person name="Kruys A."/>
            <person name="Hutchinson M.I."/>
            <person name="Powell A.J."/>
            <person name="Barry K."/>
            <person name="Miller A.N."/>
            <person name="Grigoriev I.V."/>
            <person name="Debuchy R."/>
            <person name="Gladieux P."/>
            <person name="Hiltunen Thoren M."/>
            <person name="Johannesson H."/>
        </authorList>
    </citation>
    <scope>NUCLEOTIDE SEQUENCE</scope>
    <source>
        <strain evidence="1">FGSC 1904</strain>
    </source>
</reference>
<name>A0AAE0PCT5_SORBR</name>
<sequence length="255" mass="27019">MWFLGLKLRVQVVFVVGSGVVVIVVRGRVGWEQAAGTYGNRDQAGNRPTGVDRRAAADTATLFFVEKVNEQGFWVGGVWYGGRKVALGGAADSVLRDPRSSFGAVGQIPRAIDGRKDRIKGESGPVMDVGLSIVDVVVFGVVSRSQGCAQRKEVDSGALCGYGAVGGASTSLFPVDSPVSKLLPRTVRGGVAVDPSTGSAQVARKCRPLPFRDSLEWSRPVVPEWKAKVGPSLFRFPSVTAAVSLFLLAFQTPTN</sequence>
<keyword evidence="2" id="KW-1185">Reference proteome</keyword>
<reference evidence="1" key="2">
    <citation type="submission" date="2023-07" db="EMBL/GenBank/DDBJ databases">
        <authorList>
            <consortium name="Lawrence Berkeley National Laboratory"/>
            <person name="Haridas S."/>
            <person name="Hensen N."/>
            <person name="Bonometti L."/>
            <person name="Westerberg I."/>
            <person name="Brannstrom I.O."/>
            <person name="Guillou S."/>
            <person name="Cros-Aarteil S."/>
            <person name="Calhoun S."/>
            <person name="Kuo A."/>
            <person name="Mondo S."/>
            <person name="Pangilinan J."/>
            <person name="Riley R."/>
            <person name="LaButti K."/>
            <person name="Andreopoulos B."/>
            <person name="Lipzen A."/>
            <person name="Chen C."/>
            <person name="Yanf M."/>
            <person name="Daum C."/>
            <person name="Ng V."/>
            <person name="Clum A."/>
            <person name="Steindorff A."/>
            <person name="Ohm R."/>
            <person name="Martin F."/>
            <person name="Silar P."/>
            <person name="Natvig D."/>
            <person name="Lalanne C."/>
            <person name="Gautier V."/>
            <person name="Ament-velasquez S.L."/>
            <person name="Kruys A."/>
            <person name="Hutchinson M.I."/>
            <person name="Powell A.J."/>
            <person name="Barry K."/>
            <person name="Miller A.N."/>
            <person name="Grigoriev I.V."/>
            <person name="Debuchy R."/>
            <person name="Gladieux P."/>
            <person name="Thoren M.H."/>
            <person name="Johannesson H."/>
        </authorList>
    </citation>
    <scope>NUCLEOTIDE SEQUENCE</scope>
    <source>
        <strain evidence="1">FGSC 1904</strain>
    </source>
</reference>
<evidence type="ECO:0000313" key="1">
    <source>
        <dbReference type="EMBL" id="KAK3397579.1"/>
    </source>
</evidence>
<gene>
    <name evidence="1" type="ORF">B0T20DRAFT_393398</name>
</gene>
<organism evidence="1 2">
    <name type="scientific">Sordaria brevicollis</name>
    <dbReference type="NCBI Taxonomy" id="83679"/>
    <lineage>
        <taxon>Eukaryota</taxon>
        <taxon>Fungi</taxon>
        <taxon>Dikarya</taxon>
        <taxon>Ascomycota</taxon>
        <taxon>Pezizomycotina</taxon>
        <taxon>Sordariomycetes</taxon>
        <taxon>Sordariomycetidae</taxon>
        <taxon>Sordariales</taxon>
        <taxon>Sordariaceae</taxon>
        <taxon>Sordaria</taxon>
    </lineage>
</organism>
<proteinExistence type="predicted"/>
<dbReference type="EMBL" id="JAUTDP010000007">
    <property type="protein sequence ID" value="KAK3397579.1"/>
    <property type="molecule type" value="Genomic_DNA"/>
</dbReference>
<dbReference type="AlphaFoldDB" id="A0AAE0PCT5"/>
<comment type="caution">
    <text evidence="1">The sequence shown here is derived from an EMBL/GenBank/DDBJ whole genome shotgun (WGS) entry which is preliminary data.</text>
</comment>